<feature type="region of interest" description="Disordered" evidence="1">
    <location>
        <begin position="653"/>
        <end position="759"/>
    </location>
</feature>
<evidence type="ECO:0000259" key="2">
    <source>
        <dbReference type="PROSITE" id="PS50222"/>
    </source>
</evidence>
<feature type="compositionally biased region" description="Low complexity" evidence="1">
    <location>
        <begin position="97"/>
        <end position="117"/>
    </location>
</feature>
<organism evidence="3 4">
    <name type="scientific">Leishmania martiniquensis</name>
    <dbReference type="NCBI Taxonomy" id="1580590"/>
    <lineage>
        <taxon>Eukaryota</taxon>
        <taxon>Discoba</taxon>
        <taxon>Euglenozoa</taxon>
        <taxon>Kinetoplastea</taxon>
        <taxon>Metakinetoplastina</taxon>
        <taxon>Trypanosomatida</taxon>
        <taxon>Trypanosomatidae</taxon>
        <taxon>Leishmaniinae</taxon>
        <taxon>Leishmania</taxon>
    </lineage>
</organism>
<feature type="compositionally biased region" description="Low complexity" evidence="1">
    <location>
        <begin position="549"/>
        <end position="561"/>
    </location>
</feature>
<feature type="region of interest" description="Disordered" evidence="1">
    <location>
        <begin position="846"/>
        <end position="886"/>
    </location>
</feature>
<proteinExistence type="predicted"/>
<evidence type="ECO:0000313" key="4">
    <source>
        <dbReference type="Proteomes" id="UP000673552"/>
    </source>
</evidence>
<feature type="region of interest" description="Disordered" evidence="1">
    <location>
        <begin position="501"/>
        <end position="525"/>
    </location>
</feature>
<feature type="compositionally biased region" description="Basic residues" evidence="1">
    <location>
        <begin position="669"/>
        <end position="683"/>
    </location>
</feature>
<feature type="compositionally biased region" description="Basic and acidic residues" evidence="1">
    <location>
        <begin position="710"/>
        <end position="726"/>
    </location>
</feature>
<accession>A0A836HHI9</accession>
<dbReference type="PANTHER" id="PTHR20875:SF0">
    <property type="entry name" value="GH12158P"/>
    <property type="match status" value="1"/>
</dbReference>
<feature type="compositionally biased region" description="Low complexity" evidence="1">
    <location>
        <begin position="389"/>
        <end position="399"/>
    </location>
</feature>
<feature type="region of interest" description="Disordered" evidence="1">
    <location>
        <begin position="784"/>
        <end position="830"/>
    </location>
</feature>
<feature type="compositionally biased region" description="Basic and acidic residues" evidence="1">
    <location>
        <begin position="416"/>
        <end position="427"/>
    </location>
</feature>
<feature type="compositionally biased region" description="Low complexity" evidence="1">
    <location>
        <begin position="653"/>
        <end position="668"/>
    </location>
</feature>
<reference evidence="4" key="1">
    <citation type="journal article" date="2021" name="Microbiol. Resour. Announc.">
        <title>LGAAP: Leishmaniinae Genome Assembly and Annotation Pipeline.</title>
        <authorList>
            <person name="Almutairi H."/>
            <person name="Urbaniak M.D."/>
            <person name="Bates M.D."/>
            <person name="Jariyapan N."/>
            <person name="Kwakye-Nuako G."/>
            <person name="Thomaz-Soccol V."/>
            <person name="Al-Salem W.S."/>
            <person name="Dillon R.J."/>
            <person name="Bates P.A."/>
            <person name="Gatherer D."/>
        </authorList>
    </citation>
    <scope>NUCLEOTIDE SEQUENCE [LARGE SCALE GENOMIC DNA]</scope>
</reference>
<feature type="region of interest" description="Disordered" evidence="1">
    <location>
        <begin position="193"/>
        <end position="217"/>
    </location>
</feature>
<evidence type="ECO:0000256" key="1">
    <source>
        <dbReference type="SAM" id="MobiDB-lite"/>
    </source>
</evidence>
<sequence length="1200" mass="127640">MSALHAGADLAAIQELEALFRAADPANTGALSYSEFAYLILRSGGTQEQVDALIEQFSGPSRAQRVVYYGALLERLYDSLEAAEEAHGVVEDDGPRDASSSQPRRSSLRRTPSSASPLDTSDRSPWPIPPAPTGATPSLWHAPTRSAATASSSSPFYRSVTHAGASISGVASPCSRESSIATYASCSTRHNRPLAHLPNSRGAASLHSPLRGRSSPYSSERFVESALRAATAAAPPQQLRFDRAPSHCNTHSSLSVPRSQCRDEACADLLTPSSTERAQDAERARLNVPMAALHDATGTSRYPLASRAYHPVPPGSRPGRRESSIERMMRVAAEVTVQSRSQPRFESEGGADVRGRRESEGRRGSDSAVARREAWPCPSPPSYATPVHAATTNRASRTAASQANCTHASFAERRATESCARPADHSVPDSQQSFSSATPLLSLRDIFQRHLAPTLSHDGTVLLSELEAALATRGVDVHPLELEAVADSLELSGVPAAIEHHGSAPPHRGLSTSTNGGGGAPAAATARVSCDSQQPWWPVDAAGRKSADDSSATASRTTTVTGGADRALSLVDFCVLVSRLRPALIQRIRSPGVWEGTTCLGASGAPRDCQSSPVNHRLDARRVVGTSGEESVDGASIADVTVSPMTPTTVTSAAPLCTASSPSPSPRSSAKHHLRKRHPLVRHRFADPRRPLRVTASASLPAAPPTARQLSRDHQFSVEHAQREPHSSLGEGRGDGSQGASAGYAQPTAASQQRRRGLRVPSMVTAPLCRTKVPVWNDGLRASACRRHTSRTRSPPSTSSGSSRGSVSPDKPHHQHQHQHHRSNVSLHNPTRDTFARATRAEWGASLAPRGDGGAPARSPATSVSPLSRNSMSPSSPESAYKRGPLPPKLTLRVLETLQSTALVLLRQCAQLDSRRTGRITPNAWLRVLQGACPMLTNAERLRVQEWIRARGHGSAGGDDYTAVVEDILTEAGVASPSPMPGVQRSADRQRCNAAATSPPHNYATETHGSPPGKGAVATRSSMPPSSPAKDASPAPRLSATKPRAAVRRQSSRRAPTPAPCAATARAQKADEDAKRLLANELMIACGGDTEALLEYFRAFEKDETGLLDEYVWRASLEELFRQTEGQEAPAWVVSGCVRLSRVPLDKMTATPSLQRGALPLASPALSAAHARVSRVPPAMRHTLCDYRYALEVLGVHVDG</sequence>
<dbReference type="KEGG" id="lmat:92515282"/>
<feature type="compositionally biased region" description="Low complexity" evidence="1">
    <location>
        <begin position="1021"/>
        <end position="1036"/>
    </location>
</feature>
<feature type="region of interest" description="Disordered" evidence="1">
    <location>
        <begin position="538"/>
        <end position="561"/>
    </location>
</feature>
<name>A0A836HHI9_9TRYP</name>
<feature type="compositionally biased region" description="Low complexity" evidence="1">
    <location>
        <begin position="695"/>
        <end position="707"/>
    </location>
</feature>
<dbReference type="OrthoDB" id="273781at2759"/>
<reference evidence="4" key="2">
    <citation type="journal article" date="2021" name="Sci. Data">
        <title>Chromosome-scale genome sequencing, assembly and annotation of six genomes from subfamily Leishmaniinae.</title>
        <authorList>
            <person name="Almutairi H."/>
            <person name="Urbaniak M.D."/>
            <person name="Bates M.D."/>
            <person name="Jariyapan N."/>
            <person name="Kwakye-Nuako G."/>
            <person name="Thomaz Soccol V."/>
            <person name="Al-Salem W.S."/>
            <person name="Dillon R.J."/>
            <person name="Bates P.A."/>
            <person name="Gatherer D."/>
        </authorList>
    </citation>
    <scope>NUCLEOTIDE SEQUENCE [LARGE SCALE GENOMIC DNA]</scope>
</reference>
<feature type="compositionally biased region" description="Low complexity" evidence="1">
    <location>
        <begin position="863"/>
        <end position="879"/>
    </location>
</feature>
<feature type="compositionally biased region" description="Basic and acidic residues" evidence="1">
    <location>
        <begin position="87"/>
        <end position="96"/>
    </location>
</feature>
<feature type="compositionally biased region" description="Basic residues" evidence="1">
    <location>
        <begin position="813"/>
        <end position="823"/>
    </location>
</feature>
<dbReference type="EMBL" id="JAFEUZ010000025">
    <property type="protein sequence ID" value="KAG5476965.1"/>
    <property type="molecule type" value="Genomic_DNA"/>
</dbReference>
<evidence type="ECO:0000313" key="3">
    <source>
        <dbReference type="EMBL" id="KAG5476965.1"/>
    </source>
</evidence>
<comment type="caution">
    <text evidence="3">The sequence shown here is derived from an EMBL/GenBank/DDBJ whole genome shotgun (WGS) entry which is preliminary data.</text>
</comment>
<dbReference type="RefSeq" id="XP_067178135.1">
    <property type="nucleotide sequence ID" value="XM_067322770.1"/>
</dbReference>
<dbReference type="PANTHER" id="PTHR20875">
    <property type="entry name" value="EF-HAND CALCIUM-BINDING DOMAIN-CONTAINING PROTEIN 6-RELATED"/>
    <property type="match status" value="1"/>
</dbReference>
<dbReference type="GO" id="GO:0005509">
    <property type="term" value="F:calcium ion binding"/>
    <property type="evidence" value="ECO:0007669"/>
    <property type="project" value="InterPro"/>
</dbReference>
<keyword evidence="4" id="KW-1185">Reference proteome</keyword>
<feature type="region of interest" description="Disordered" evidence="1">
    <location>
        <begin position="974"/>
        <end position="1067"/>
    </location>
</feature>
<dbReference type="GeneID" id="92515282"/>
<protein>
    <recommendedName>
        <fullName evidence="2">EF-hand domain-containing protein</fullName>
    </recommendedName>
</protein>
<feature type="compositionally biased region" description="Low complexity" evidence="1">
    <location>
        <begin position="1053"/>
        <end position="1067"/>
    </location>
</feature>
<dbReference type="Proteomes" id="UP000673552">
    <property type="component" value="Unassembled WGS sequence"/>
</dbReference>
<dbReference type="AlphaFoldDB" id="A0A836HHI9"/>
<feature type="region of interest" description="Disordered" evidence="1">
    <location>
        <begin position="416"/>
        <end position="435"/>
    </location>
</feature>
<dbReference type="InterPro" id="IPR052603">
    <property type="entry name" value="EFCB6"/>
</dbReference>
<feature type="region of interest" description="Disordered" evidence="1">
    <location>
        <begin position="87"/>
        <end position="155"/>
    </location>
</feature>
<feature type="domain" description="EF-hand" evidence="2">
    <location>
        <begin position="11"/>
        <end position="46"/>
    </location>
</feature>
<dbReference type="PROSITE" id="PS50222">
    <property type="entry name" value="EF_HAND_2"/>
    <property type="match status" value="1"/>
</dbReference>
<feature type="compositionally biased region" description="Low complexity" evidence="1">
    <location>
        <begin position="142"/>
        <end position="155"/>
    </location>
</feature>
<feature type="region of interest" description="Disordered" evidence="1">
    <location>
        <begin position="335"/>
        <end position="399"/>
    </location>
</feature>
<feature type="compositionally biased region" description="Basic and acidic residues" evidence="1">
    <location>
        <begin position="343"/>
        <end position="374"/>
    </location>
</feature>
<feature type="compositionally biased region" description="Polar residues" evidence="1">
    <location>
        <begin position="995"/>
        <end position="1008"/>
    </location>
</feature>
<dbReference type="InterPro" id="IPR002048">
    <property type="entry name" value="EF_hand_dom"/>
</dbReference>
<gene>
    <name evidence="3" type="ORF">LSCM1_05299</name>
</gene>
<feature type="compositionally biased region" description="Low complexity" evidence="1">
    <location>
        <begin position="792"/>
        <end position="809"/>
    </location>
</feature>